<dbReference type="InterPro" id="IPR017853">
    <property type="entry name" value="GH"/>
</dbReference>
<comment type="caution">
    <text evidence="1">The sequence shown here is derived from an EMBL/GenBank/DDBJ whole genome shotgun (WGS) entry which is preliminary data.</text>
</comment>
<dbReference type="SUPFAM" id="SSF51445">
    <property type="entry name" value="(Trans)glycosidases"/>
    <property type="match status" value="1"/>
</dbReference>
<dbReference type="EMBL" id="BARS01011022">
    <property type="protein sequence ID" value="GAF99024.1"/>
    <property type="molecule type" value="Genomic_DNA"/>
</dbReference>
<organism evidence="1">
    <name type="scientific">marine sediment metagenome</name>
    <dbReference type="NCBI Taxonomy" id="412755"/>
    <lineage>
        <taxon>unclassified sequences</taxon>
        <taxon>metagenomes</taxon>
        <taxon>ecological metagenomes</taxon>
    </lineage>
</organism>
<reference evidence="1" key="1">
    <citation type="journal article" date="2014" name="Front. Microbiol.">
        <title>High frequency of phylogenetically diverse reductive dehalogenase-homologous genes in deep subseafloor sedimentary metagenomes.</title>
        <authorList>
            <person name="Kawai M."/>
            <person name="Futagami T."/>
            <person name="Toyoda A."/>
            <person name="Takaki Y."/>
            <person name="Nishi S."/>
            <person name="Hori S."/>
            <person name="Arai W."/>
            <person name="Tsubouchi T."/>
            <person name="Morono Y."/>
            <person name="Uchiyama I."/>
            <person name="Ito T."/>
            <person name="Fujiyama A."/>
            <person name="Inagaki F."/>
            <person name="Takami H."/>
        </authorList>
    </citation>
    <scope>NUCLEOTIDE SEQUENCE</scope>
    <source>
        <strain evidence="1">Expedition CK06-06</strain>
    </source>
</reference>
<evidence type="ECO:0008006" key="2">
    <source>
        <dbReference type="Google" id="ProtNLM"/>
    </source>
</evidence>
<name>X0U0K4_9ZZZZ</name>
<feature type="non-terminal residue" evidence="1">
    <location>
        <position position="1"/>
    </location>
</feature>
<evidence type="ECO:0000313" key="1">
    <source>
        <dbReference type="EMBL" id="GAF99024.1"/>
    </source>
</evidence>
<dbReference type="Gene3D" id="3.20.20.80">
    <property type="entry name" value="Glycosidases"/>
    <property type="match status" value="1"/>
</dbReference>
<accession>X0U0K4</accession>
<protein>
    <recommendedName>
        <fullName evidence="2">Beta-agarase</fullName>
    </recommendedName>
</protein>
<sequence>EVHPPTDMLREIHRVTGLPVMVTEFSFRARDSGPPNTRGAGIVVDTQEERATHFERYVGELMELPMVVGYHWFEHSDQPAEGRFDGEDSNYGVVDIRDEPYTALVEVMERVNGSVYDLATKQAGAGEGG</sequence>
<proteinExistence type="predicted"/>
<dbReference type="AlphaFoldDB" id="X0U0K4"/>
<gene>
    <name evidence="1" type="ORF">S01H1_20206</name>
</gene>